<dbReference type="Proteomes" id="UP000821866">
    <property type="component" value="Chromosome 1"/>
</dbReference>
<reference evidence="2" key="1">
    <citation type="journal article" date="2020" name="Cell">
        <title>Large-Scale Comparative Analyses of Tick Genomes Elucidate Their Genetic Diversity and Vector Capacities.</title>
        <authorList>
            <consortium name="Tick Genome and Microbiome Consortium (TIGMIC)"/>
            <person name="Jia N."/>
            <person name="Wang J."/>
            <person name="Shi W."/>
            <person name="Du L."/>
            <person name="Sun Y."/>
            <person name="Zhan W."/>
            <person name="Jiang J.F."/>
            <person name="Wang Q."/>
            <person name="Zhang B."/>
            <person name="Ji P."/>
            <person name="Bell-Sakyi L."/>
            <person name="Cui X.M."/>
            <person name="Yuan T.T."/>
            <person name="Jiang B.G."/>
            <person name="Yang W.F."/>
            <person name="Lam T.T."/>
            <person name="Chang Q.C."/>
            <person name="Ding S.J."/>
            <person name="Wang X.J."/>
            <person name="Zhu J.G."/>
            <person name="Ruan X.D."/>
            <person name="Zhao L."/>
            <person name="Wei J.T."/>
            <person name="Ye R.Z."/>
            <person name="Que T.C."/>
            <person name="Du C.H."/>
            <person name="Zhou Y.H."/>
            <person name="Cheng J.X."/>
            <person name="Dai P.F."/>
            <person name="Guo W.B."/>
            <person name="Han X.H."/>
            <person name="Huang E.J."/>
            <person name="Li L.F."/>
            <person name="Wei W."/>
            <person name="Gao Y.C."/>
            <person name="Liu J.Z."/>
            <person name="Shao H.Z."/>
            <person name="Wang X."/>
            <person name="Wang C.C."/>
            <person name="Yang T.C."/>
            <person name="Huo Q.B."/>
            <person name="Li W."/>
            <person name="Chen H.Y."/>
            <person name="Chen S.E."/>
            <person name="Zhou L.G."/>
            <person name="Ni X.B."/>
            <person name="Tian J.H."/>
            <person name="Sheng Y."/>
            <person name="Liu T."/>
            <person name="Pan Y.S."/>
            <person name="Xia L.Y."/>
            <person name="Li J."/>
            <person name="Zhao F."/>
            <person name="Cao W.C."/>
        </authorList>
    </citation>
    <scope>NUCLEOTIDE SEQUENCE</scope>
    <source>
        <strain evidence="2">Rmic-2018</strain>
    </source>
</reference>
<dbReference type="Gene3D" id="3.30.560.10">
    <property type="entry name" value="Glucose Oxidase, domain 3"/>
    <property type="match status" value="1"/>
</dbReference>
<comment type="caution">
    <text evidence="2">The sequence shown here is derived from an EMBL/GenBank/DDBJ whole genome shotgun (WGS) entry which is preliminary data.</text>
</comment>
<accession>A0A9J6EX44</accession>
<dbReference type="AlphaFoldDB" id="A0A9J6EX44"/>
<gene>
    <name evidence="2" type="ORF">HPB51_003450</name>
</gene>
<evidence type="ECO:0000313" key="3">
    <source>
        <dbReference type="Proteomes" id="UP000821866"/>
    </source>
</evidence>
<sequence length="125" mass="13575">MGHRLGPAAEGQWHRLPHQPCVSSMHHCQIANYLASKRRHGALFRGGISRISRRVQEMASSLTDLIAPRMGYHGTGGELTVSSAQYHSYVLDAFLKAGEEMGYKIVDSNAGEQTGAPPSSGRSKD</sequence>
<keyword evidence="3" id="KW-1185">Reference proteome</keyword>
<evidence type="ECO:0000256" key="1">
    <source>
        <dbReference type="SAM" id="MobiDB-lite"/>
    </source>
</evidence>
<feature type="region of interest" description="Disordered" evidence="1">
    <location>
        <begin position="106"/>
        <end position="125"/>
    </location>
</feature>
<reference evidence="2" key="2">
    <citation type="submission" date="2021-09" db="EMBL/GenBank/DDBJ databases">
        <authorList>
            <person name="Jia N."/>
            <person name="Wang J."/>
            <person name="Shi W."/>
            <person name="Du L."/>
            <person name="Sun Y."/>
            <person name="Zhan W."/>
            <person name="Jiang J."/>
            <person name="Wang Q."/>
            <person name="Zhang B."/>
            <person name="Ji P."/>
            <person name="Sakyi L.B."/>
            <person name="Cui X."/>
            <person name="Yuan T."/>
            <person name="Jiang B."/>
            <person name="Yang W."/>
            <person name="Lam T.T.-Y."/>
            <person name="Chang Q."/>
            <person name="Ding S."/>
            <person name="Wang X."/>
            <person name="Zhu J."/>
            <person name="Ruan X."/>
            <person name="Zhao L."/>
            <person name="Wei J."/>
            <person name="Que T."/>
            <person name="Du C."/>
            <person name="Cheng J."/>
            <person name="Dai P."/>
            <person name="Han X."/>
            <person name="Huang E."/>
            <person name="Gao Y."/>
            <person name="Liu J."/>
            <person name="Shao H."/>
            <person name="Ye R."/>
            <person name="Li L."/>
            <person name="Wei W."/>
            <person name="Wang X."/>
            <person name="Wang C."/>
            <person name="Huo Q."/>
            <person name="Li W."/>
            <person name="Guo W."/>
            <person name="Chen H."/>
            <person name="Chen S."/>
            <person name="Zhou L."/>
            <person name="Zhou L."/>
            <person name="Ni X."/>
            <person name="Tian J."/>
            <person name="Zhou Y."/>
            <person name="Sheng Y."/>
            <person name="Liu T."/>
            <person name="Pan Y."/>
            <person name="Xia L."/>
            <person name="Li J."/>
            <person name="Zhao F."/>
            <person name="Cao W."/>
        </authorList>
    </citation>
    <scope>NUCLEOTIDE SEQUENCE</scope>
    <source>
        <strain evidence="2">Rmic-2018</strain>
        <tissue evidence="2">Larvae</tissue>
    </source>
</reference>
<proteinExistence type="predicted"/>
<name>A0A9J6EX44_RHIMP</name>
<protein>
    <submittedName>
        <fullName evidence="2">Uncharacterized protein</fullName>
    </submittedName>
</protein>
<feature type="compositionally biased region" description="Polar residues" evidence="1">
    <location>
        <begin position="110"/>
        <end position="125"/>
    </location>
</feature>
<organism evidence="2 3">
    <name type="scientific">Rhipicephalus microplus</name>
    <name type="common">Cattle tick</name>
    <name type="synonym">Boophilus microplus</name>
    <dbReference type="NCBI Taxonomy" id="6941"/>
    <lineage>
        <taxon>Eukaryota</taxon>
        <taxon>Metazoa</taxon>
        <taxon>Ecdysozoa</taxon>
        <taxon>Arthropoda</taxon>
        <taxon>Chelicerata</taxon>
        <taxon>Arachnida</taxon>
        <taxon>Acari</taxon>
        <taxon>Parasitiformes</taxon>
        <taxon>Ixodida</taxon>
        <taxon>Ixodoidea</taxon>
        <taxon>Ixodidae</taxon>
        <taxon>Rhipicephalinae</taxon>
        <taxon>Rhipicephalus</taxon>
        <taxon>Boophilus</taxon>
    </lineage>
</organism>
<evidence type="ECO:0000313" key="2">
    <source>
        <dbReference type="EMBL" id="KAH8038857.1"/>
    </source>
</evidence>
<dbReference type="EMBL" id="JABSTU010000001">
    <property type="protein sequence ID" value="KAH8038857.1"/>
    <property type="molecule type" value="Genomic_DNA"/>
</dbReference>